<evidence type="ECO:0000259" key="3">
    <source>
        <dbReference type="PROSITE" id="PS51746"/>
    </source>
</evidence>
<feature type="transmembrane region" description="Helical" evidence="2">
    <location>
        <begin position="119"/>
        <end position="144"/>
    </location>
</feature>
<dbReference type="PROSITE" id="PS51746">
    <property type="entry name" value="PPM_2"/>
    <property type="match status" value="1"/>
</dbReference>
<protein>
    <recommendedName>
        <fullName evidence="3">PPM-type phosphatase domain-containing protein</fullName>
    </recommendedName>
</protein>
<evidence type="ECO:0000256" key="1">
    <source>
        <dbReference type="ARBA" id="ARBA00022801"/>
    </source>
</evidence>
<accession>A0A538T3N3</accession>
<dbReference type="PANTHER" id="PTHR43156">
    <property type="entry name" value="STAGE II SPORULATION PROTEIN E-RELATED"/>
    <property type="match status" value="1"/>
</dbReference>
<dbReference type="SUPFAM" id="SSF81606">
    <property type="entry name" value="PP2C-like"/>
    <property type="match status" value="1"/>
</dbReference>
<gene>
    <name evidence="4" type="ORF">E6K72_02860</name>
</gene>
<dbReference type="AlphaFoldDB" id="A0A538T3N3"/>
<dbReference type="InterPro" id="IPR052016">
    <property type="entry name" value="Bact_Sigma-Reg"/>
</dbReference>
<comment type="caution">
    <text evidence="4">The sequence shown here is derived from an EMBL/GenBank/DDBJ whole genome shotgun (WGS) entry which is preliminary data.</text>
</comment>
<dbReference type="SMART" id="SM00331">
    <property type="entry name" value="PP2C_SIG"/>
    <property type="match status" value="1"/>
</dbReference>
<evidence type="ECO:0000256" key="2">
    <source>
        <dbReference type="SAM" id="Phobius"/>
    </source>
</evidence>
<dbReference type="GO" id="GO:0016791">
    <property type="term" value="F:phosphatase activity"/>
    <property type="evidence" value="ECO:0007669"/>
    <property type="project" value="TreeGrafter"/>
</dbReference>
<dbReference type="Proteomes" id="UP000317716">
    <property type="component" value="Unassembled WGS sequence"/>
</dbReference>
<feature type="domain" description="PPM-type phosphatase" evidence="3">
    <location>
        <begin position="177"/>
        <end position="392"/>
    </location>
</feature>
<reference evidence="4 5" key="1">
    <citation type="journal article" date="2019" name="Nat. Microbiol.">
        <title>Mediterranean grassland soil C-N compound turnover is dependent on rainfall and depth, and is mediated by genomically divergent microorganisms.</title>
        <authorList>
            <person name="Diamond S."/>
            <person name="Andeer P.F."/>
            <person name="Li Z."/>
            <person name="Crits-Christoph A."/>
            <person name="Burstein D."/>
            <person name="Anantharaman K."/>
            <person name="Lane K.R."/>
            <person name="Thomas B.C."/>
            <person name="Pan C."/>
            <person name="Northen T.R."/>
            <person name="Banfield J.F."/>
        </authorList>
    </citation>
    <scope>NUCLEOTIDE SEQUENCE [LARGE SCALE GENOMIC DNA]</scope>
    <source>
        <strain evidence="4">WS_2</strain>
    </source>
</reference>
<name>A0A538T3N3_UNCEI</name>
<dbReference type="InterPro" id="IPR036457">
    <property type="entry name" value="PPM-type-like_dom_sf"/>
</dbReference>
<dbReference type="Gene3D" id="3.60.40.10">
    <property type="entry name" value="PPM-type phosphatase domain"/>
    <property type="match status" value="1"/>
</dbReference>
<keyword evidence="2" id="KW-0472">Membrane</keyword>
<dbReference type="InterPro" id="IPR001932">
    <property type="entry name" value="PPM-type_phosphatase-like_dom"/>
</dbReference>
<dbReference type="PANTHER" id="PTHR43156:SF2">
    <property type="entry name" value="STAGE II SPORULATION PROTEIN E"/>
    <property type="match status" value="1"/>
</dbReference>
<keyword evidence="1" id="KW-0378">Hydrolase</keyword>
<dbReference type="Pfam" id="PF07228">
    <property type="entry name" value="SpoIIE"/>
    <property type="match status" value="1"/>
</dbReference>
<organism evidence="4 5">
    <name type="scientific">Eiseniibacteriota bacterium</name>
    <dbReference type="NCBI Taxonomy" id="2212470"/>
    <lineage>
        <taxon>Bacteria</taxon>
        <taxon>Candidatus Eiseniibacteriota</taxon>
    </lineage>
</organism>
<proteinExistence type="predicted"/>
<dbReference type="EMBL" id="VBOS01000086">
    <property type="protein sequence ID" value="TMQ58240.1"/>
    <property type="molecule type" value="Genomic_DNA"/>
</dbReference>
<keyword evidence="2" id="KW-1133">Transmembrane helix</keyword>
<evidence type="ECO:0000313" key="4">
    <source>
        <dbReference type="EMBL" id="TMQ58240.1"/>
    </source>
</evidence>
<keyword evidence="2" id="KW-0812">Transmembrane</keyword>
<feature type="transmembrane region" description="Helical" evidence="2">
    <location>
        <begin position="46"/>
        <end position="64"/>
    </location>
</feature>
<feature type="transmembrane region" description="Helical" evidence="2">
    <location>
        <begin position="14"/>
        <end position="34"/>
    </location>
</feature>
<sequence>MKRKRPRRSPGRDLLNLVWQAPLLALPIALFFLLTSGERLATFWQFYLISLVFGAASMLGVWFAQHFLTPPLVVRLADDRRGPWIIAGVHVAMALLFGVAGAIALHFTIMPQMLGSARAVLAVLAYFVLFGMLAVGVAVALSFYRKALARAGAERELQLARRIQESFLLSEFPKHPRLELYASNVSSKEVSGDFYDVVPVGDDVYLLAIADVSGKGVPAALLSSMLQASLRTQATSDVRVSAIMARINRLVCLRSPTGQFATFFLAAVSEGDLTLNFTNAGHNFPILFRAGGERRLLETGGLVVGMLEGATYAEESVALAPGDRLLLYTDGVTEAAREDHEMFGEERLMALVDSMPRELPARELVERVITGLREFLGEAEVGDDVTVMALRVAAAGVDPGQQPTRDGAR</sequence>
<feature type="transmembrane region" description="Helical" evidence="2">
    <location>
        <begin position="84"/>
        <end position="107"/>
    </location>
</feature>
<evidence type="ECO:0000313" key="5">
    <source>
        <dbReference type="Proteomes" id="UP000317716"/>
    </source>
</evidence>